<dbReference type="OrthoDB" id="144574at2"/>
<dbReference type="EMBL" id="LT629690">
    <property type="protein sequence ID" value="SDF23256.1"/>
    <property type="molecule type" value="Genomic_DNA"/>
</dbReference>
<dbReference type="Proteomes" id="UP000182427">
    <property type="component" value="Chromosome I"/>
</dbReference>
<dbReference type="AlphaFoldDB" id="A0A1G7JEB2"/>
<accession>A0A1G7JEB2</accession>
<reference evidence="1 2" key="1">
    <citation type="submission" date="2016-10" db="EMBL/GenBank/DDBJ databases">
        <authorList>
            <person name="de Groot N.N."/>
        </authorList>
    </citation>
    <scope>NUCLEOTIDE SEQUENCE [LARGE SCALE GENOMIC DNA]</scope>
    <source>
        <strain evidence="1 2">GAS232</strain>
    </source>
</reference>
<evidence type="ECO:0008006" key="3">
    <source>
        <dbReference type="Google" id="ProtNLM"/>
    </source>
</evidence>
<gene>
    <name evidence="1" type="ORF">SAMN05444167_1790</name>
</gene>
<organism evidence="1 2">
    <name type="scientific">Terriglobus roseus</name>
    <dbReference type="NCBI Taxonomy" id="392734"/>
    <lineage>
        <taxon>Bacteria</taxon>
        <taxon>Pseudomonadati</taxon>
        <taxon>Acidobacteriota</taxon>
        <taxon>Terriglobia</taxon>
        <taxon>Terriglobales</taxon>
        <taxon>Acidobacteriaceae</taxon>
        <taxon>Terriglobus</taxon>
    </lineage>
</organism>
<keyword evidence="2" id="KW-1185">Reference proteome</keyword>
<proteinExistence type="predicted"/>
<protein>
    <recommendedName>
        <fullName evidence="3">Twin-arginine translocation signal domain-containing protein</fullName>
    </recommendedName>
</protein>
<dbReference type="RefSeq" id="WP_083344821.1">
    <property type="nucleotide sequence ID" value="NZ_LT629690.1"/>
</dbReference>
<evidence type="ECO:0000313" key="2">
    <source>
        <dbReference type="Proteomes" id="UP000182427"/>
    </source>
</evidence>
<dbReference type="Gene3D" id="3.20.20.80">
    <property type="entry name" value="Glycosidases"/>
    <property type="match status" value="1"/>
</dbReference>
<dbReference type="PROSITE" id="PS51318">
    <property type="entry name" value="TAT"/>
    <property type="match status" value="1"/>
</dbReference>
<dbReference type="InterPro" id="IPR006311">
    <property type="entry name" value="TAT_signal"/>
</dbReference>
<name>A0A1G7JEB2_9BACT</name>
<evidence type="ECO:0000313" key="1">
    <source>
        <dbReference type="EMBL" id="SDF23256.1"/>
    </source>
</evidence>
<sequence length="494" mass="54905">MDRRQFLQTATGAALTAAVAPAQVMNPQVPKPKKMIGIQIGAVSFTDEGTDAVIEECQRDAFVDTLFVATFTYGRGIGGRQIPGQPLPDHGKQQYDKDTFVGGCYTNYDKKYFADTTLKNFRAPDLGNYDVLEDVIPKARKHGVKTIAWFEDVMGKNLPGIEPMQDVNLQGEKISTMNFNAQEYRAWILGMVENWAHNYDLDGIMWGSERQGPLSNALGASHSHPSLSSVCDFSEHTIAKAKSQGINPERARKGYEDLEKFVTASRKGVRPADGYYVTLWRLMLKYPELLAWESLWNQSLRDTQKAVYDKVKSIKPQMGVGWHIWHNNSFSPIYRAAQDYAEMAPYSDFLKVVIYQNCAGERMVDYVNSVGSTYFADVPKQELLDFHYRVLDYGPEADMQHLAAAGFSADYVLCETKRAKAGLAGTQTKLWPGIDIDIPTGNGSAKCTPEGTRKVVEAAFNGGADGVLLSRKYSEMKLANLRAAGEAIRGLKLV</sequence>